<gene>
    <name evidence="5" type="ORF">PSM36_1286</name>
</gene>
<dbReference type="Proteomes" id="UP000187464">
    <property type="component" value="Chromosome I"/>
</dbReference>
<keyword evidence="2 3" id="KW-0175">Coiled coil</keyword>
<feature type="coiled-coil region" evidence="3">
    <location>
        <begin position="100"/>
        <end position="127"/>
    </location>
</feature>
<sequence length="333" mass="38194">MKKSIIYSLSVVFFLLLVSAFCKRSIGAGPERKASDGSTIIETGELAAINSISFVIPRYGRHWYQMKVIGLLNHGEIVKKGDSIAQLDPADINKFILDQESNLETQLAVLEKLYVEQENREQESESRIRNEMASFDLKKIELEASRFESERLRRIKELEFEQAKINLEKEKRIYELNKVINANDLKIQEIRVEQIRKEIENAKNLLPALTLRTPVSGVFQIEFNRQGTTRSLYKIGDNIYAGNNLANVPELEFMKVNTQVNETDFLKIGVNQKVAVRLDALPKVVFEGEVAYIGKLCRLKDPKSRQRVFDVEVRILKPDERLKPGMTVSCEFI</sequence>
<keyword evidence="6" id="KW-1185">Reference proteome</keyword>
<reference evidence="5 6" key="1">
    <citation type="submission" date="2016-08" db="EMBL/GenBank/DDBJ databases">
        <authorList>
            <person name="Seilhamer J.J."/>
        </authorList>
    </citation>
    <scope>NUCLEOTIDE SEQUENCE [LARGE SCALE GENOMIC DNA]</scope>
    <source>
        <strain evidence="5">M3/6</strain>
    </source>
</reference>
<organism evidence="5 6">
    <name type="scientific">Proteiniphilum saccharofermentans</name>
    <dbReference type="NCBI Taxonomy" id="1642647"/>
    <lineage>
        <taxon>Bacteria</taxon>
        <taxon>Pseudomonadati</taxon>
        <taxon>Bacteroidota</taxon>
        <taxon>Bacteroidia</taxon>
        <taxon>Bacteroidales</taxon>
        <taxon>Dysgonomonadaceae</taxon>
        <taxon>Proteiniphilum</taxon>
    </lineage>
</organism>
<dbReference type="InterPro" id="IPR058636">
    <property type="entry name" value="Beta-barrel_YknX"/>
</dbReference>
<evidence type="ECO:0000256" key="2">
    <source>
        <dbReference type="ARBA" id="ARBA00023054"/>
    </source>
</evidence>
<dbReference type="Gene3D" id="2.40.30.170">
    <property type="match status" value="1"/>
</dbReference>
<dbReference type="AlphaFoldDB" id="A0A1R3T246"/>
<name>A0A1R3T246_9BACT</name>
<protein>
    <submittedName>
        <fullName evidence="5">RND family efflux transporter</fullName>
    </submittedName>
</protein>
<dbReference type="STRING" id="1642647.PSM36_1286"/>
<proteinExistence type="predicted"/>
<dbReference type="GO" id="GO:0030313">
    <property type="term" value="C:cell envelope"/>
    <property type="evidence" value="ECO:0007669"/>
    <property type="project" value="UniProtKB-SubCell"/>
</dbReference>
<evidence type="ECO:0000313" key="6">
    <source>
        <dbReference type="Proteomes" id="UP000187464"/>
    </source>
</evidence>
<comment type="subcellular location">
    <subcellularLocation>
        <location evidence="1">Cell envelope</location>
    </subcellularLocation>
</comment>
<dbReference type="RefSeq" id="WP_076929874.1">
    <property type="nucleotide sequence ID" value="NZ_LT605205.1"/>
</dbReference>
<evidence type="ECO:0000256" key="1">
    <source>
        <dbReference type="ARBA" id="ARBA00004196"/>
    </source>
</evidence>
<dbReference type="EMBL" id="LT605205">
    <property type="protein sequence ID" value="SCD20109.1"/>
    <property type="molecule type" value="Genomic_DNA"/>
</dbReference>
<dbReference type="PANTHER" id="PTHR32347">
    <property type="entry name" value="EFFLUX SYSTEM COMPONENT YKNX-RELATED"/>
    <property type="match status" value="1"/>
</dbReference>
<dbReference type="InterPro" id="IPR050465">
    <property type="entry name" value="UPF0194_transport"/>
</dbReference>
<evidence type="ECO:0000313" key="5">
    <source>
        <dbReference type="EMBL" id="SCD20109.1"/>
    </source>
</evidence>
<accession>A0A1R3T246</accession>
<evidence type="ECO:0000256" key="3">
    <source>
        <dbReference type="SAM" id="Coils"/>
    </source>
</evidence>
<dbReference type="KEGG" id="psac:PSM36_1286"/>
<dbReference type="Pfam" id="PF25990">
    <property type="entry name" value="Beta-barrel_YknX"/>
    <property type="match status" value="1"/>
</dbReference>
<feature type="coiled-coil region" evidence="3">
    <location>
        <begin position="185"/>
        <end position="212"/>
    </location>
</feature>
<feature type="domain" description="YknX-like beta-barrel" evidence="4">
    <location>
        <begin position="254"/>
        <end position="331"/>
    </location>
</feature>
<evidence type="ECO:0000259" key="4">
    <source>
        <dbReference type="Pfam" id="PF25990"/>
    </source>
</evidence>
<dbReference type="PANTHER" id="PTHR32347:SF14">
    <property type="entry name" value="EFFLUX SYSTEM COMPONENT YKNX-RELATED"/>
    <property type="match status" value="1"/>
</dbReference>